<dbReference type="SUPFAM" id="SSF49299">
    <property type="entry name" value="PKD domain"/>
    <property type="match status" value="1"/>
</dbReference>
<evidence type="ECO:0000313" key="2">
    <source>
        <dbReference type="EMBL" id="HGK27593.1"/>
    </source>
</evidence>
<dbReference type="InterPro" id="IPR011047">
    <property type="entry name" value="Quinoprotein_ADH-like_sf"/>
</dbReference>
<organism evidence="2">
    <name type="scientific">candidate division WOR-3 bacterium</name>
    <dbReference type="NCBI Taxonomy" id="2052148"/>
    <lineage>
        <taxon>Bacteria</taxon>
        <taxon>Bacteria division WOR-3</taxon>
    </lineage>
</organism>
<dbReference type="PROSITE" id="PS51257">
    <property type="entry name" value="PROKAR_LIPOPROTEIN"/>
    <property type="match status" value="1"/>
</dbReference>
<dbReference type="InterPro" id="IPR035986">
    <property type="entry name" value="PKD_dom_sf"/>
</dbReference>
<evidence type="ECO:0000259" key="1">
    <source>
        <dbReference type="PROSITE" id="PS50093"/>
    </source>
</evidence>
<comment type="caution">
    <text evidence="2">The sequence shown here is derived from an EMBL/GenBank/DDBJ whole genome shotgun (WGS) entry which is preliminary data.</text>
</comment>
<feature type="domain" description="PKD" evidence="1">
    <location>
        <begin position="54"/>
        <end position="111"/>
    </location>
</feature>
<dbReference type="Pfam" id="PF13360">
    <property type="entry name" value="PQQ_2"/>
    <property type="match status" value="1"/>
</dbReference>
<dbReference type="PROSITE" id="PS50093">
    <property type="entry name" value="PKD"/>
    <property type="match status" value="1"/>
</dbReference>
<dbReference type="SUPFAM" id="SSF50998">
    <property type="entry name" value="Quinoprotein alcohol dehydrogenase-like"/>
    <property type="match status" value="1"/>
</dbReference>
<dbReference type="SMART" id="SM00564">
    <property type="entry name" value="PQQ"/>
    <property type="match status" value="2"/>
</dbReference>
<sequence>MTSRPKNRNRIAAVLLAGLAAVLLFGGCPKSPEPPQTPRGPGQVIKDAVVACTTETVDPHGTRVAYQFDWGDNSQSAWSALIDDATPHADTHTYTATGSYDIRARVRNSQGKTSVWSDPFTIYVAPSEGGIRWSFGYAPEDPEDSADFSTRTFAIGPDSTVYIPAADYPALMARRPTGSRRWEFVTPLEDEFACAATIGTDGTVYVGTEASTLLALNPNGTLRWQTPFANDVVRTAAIAADGTVYIQTESDTLWALDGTTGSRRWHFFGGGGDVDRGDAGAAAAVG</sequence>
<proteinExistence type="predicted"/>
<dbReference type="InterPro" id="IPR002372">
    <property type="entry name" value="PQQ_rpt_dom"/>
</dbReference>
<dbReference type="InterPro" id="IPR000601">
    <property type="entry name" value="PKD_dom"/>
</dbReference>
<name>A0A7C4CAD7_UNCW3</name>
<protein>
    <recommendedName>
        <fullName evidence="1">PKD domain-containing protein</fullName>
    </recommendedName>
</protein>
<gene>
    <name evidence="2" type="ORF">ENS41_01380</name>
</gene>
<accession>A0A7C4CAD7</accession>
<dbReference type="InterPro" id="IPR018391">
    <property type="entry name" value="PQQ_b-propeller_rpt"/>
</dbReference>
<dbReference type="Gene3D" id="2.60.40.10">
    <property type="entry name" value="Immunoglobulins"/>
    <property type="match status" value="1"/>
</dbReference>
<dbReference type="AlphaFoldDB" id="A0A7C4CAD7"/>
<dbReference type="Pfam" id="PF00801">
    <property type="entry name" value="PKD"/>
    <property type="match status" value="1"/>
</dbReference>
<dbReference type="EMBL" id="DSUT01000023">
    <property type="protein sequence ID" value="HGK27593.1"/>
    <property type="molecule type" value="Genomic_DNA"/>
</dbReference>
<dbReference type="Gene3D" id="2.40.128.630">
    <property type="match status" value="1"/>
</dbReference>
<reference evidence="2" key="1">
    <citation type="journal article" date="2020" name="mSystems">
        <title>Genome- and Community-Level Interaction Insights into Carbon Utilization and Element Cycling Functions of Hydrothermarchaeota in Hydrothermal Sediment.</title>
        <authorList>
            <person name="Zhou Z."/>
            <person name="Liu Y."/>
            <person name="Xu W."/>
            <person name="Pan J."/>
            <person name="Luo Z.H."/>
            <person name="Li M."/>
        </authorList>
    </citation>
    <scope>NUCLEOTIDE SEQUENCE [LARGE SCALE GENOMIC DNA]</scope>
    <source>
        <strain evidence="2">SpSt-488</strain>
    </source>
</reference>
<dbReference type="InterPro" id="IPR013783">
    <property type="entry name" value="Ig-like_fold"/>
</dbReference>
<dbReference type="CDD" id="cd00146">
    <property type="entry name" value="PKD"/>
    <property type="match status" value="1"/>
</dbReference>